<organism evidence="1">
    <name type="scientific">Ralstonia solanacearum</name>
    <name type="common">Pseudomonas solanacearum</name>
    <dbReference type="NCBI Taxonomy" id="305"/>
    <lineage>
        <taxon>Bacteria</taxon>
        <taxon>Pseudomonadati</taxon>
        <taxon>Pseudomonadota</taxon>
        <taxon>Betaproteobacteria</taxon>
        <taxon>Burkholderiales</taxon>
        <taxon>Burkholderiaceae</taxon>
        <taxon>Ralstonia</taxon>
        <taxon>Ralstonia solanacearum species complex</taxon>
    </lineage>
</organism>
<dbReference type="AlphaFoldDB" id="A0A0S4WUC2"/>
<dbReference type="EMBL" id="CP085044">
    <property type="protein sequence ID" value="UZF17388.1"/>
    <property type="molecule type" value="Genomic_DNA"/>
</dbReference>
<reference evidence="2" key="2">
    <citation type="submission" date="2021-10" db="EMBL/GenBank/DDBJ databases">
        <title>Complete genome sequences of five Ralstonia solancearum strains isolated from sunflower.</title>
        <authorList>
            <person name="She X."/>
            <person name="He Z."/>
        </authorList>
    </citation>
    <scope>NUCLEOTIDE SEQUENCE</scope>
    <source>
        <strain evidence="2">RS638</strain>
        <plasmid evidence="2">p1</plasmid>
    </source>
</reference>
<keyword evidence="2" id="KW-0614">Plasmid</keyword>
<protein>
    <recommendedName>
        <fullName evidence="3">Single-stranded DNA-binding protein</fullName>
    </recommendedName>
</protein>
<proteinExistence type="predicted"/>
<evidence type="ECO:0000313" key="2">
    <source>
        <dbReference type="EMBL" id="UZF17388.1"/>
    </source>
</evidence>
<dbReference type="EMBL" id="LN899820">
    <property type="protein sequence ID" value="CUV55159.1"/>
    <property type="molecule type" value="Genomic_DNA"/>
</dbReference>
<sequence>MSKYKAQLICINSSNWEFEGKKGTRHQAQMIITSAREVEGKMLEETFVVRKNLPETYLGTPPGEYLLELTPFADGKGMLDFRVVSLVPLGGRPSPKAAAAAAS</sequence>
<geneLocation type="plasmid" evidence="2">
    <name>p1</name>
</geneLocation>
<gene>
    <name evidence="2" type="ORF">LH706_25920</name>
    <name evidence="1" type="ORF">RUN215_v1_440005</name>
</gene>
<accession>A0A0S4WUC2</accession>
<reference evidence="1" key="1">
    <citation type="submission" date="2015-10" db="EMBL/GenBank/DDBJ databases">
        <authorList>
            <person name="Gilbert D.G."/>
        </authorList>
    </citation>
    <scope>NUCLEOTIDE SEQUENCE</scope>
    <source>
        <strain evidence="1">Phyl III-seqv23</strain>
    </source>
</reference>
<evidence type="ECO:0000313" key="1">
    <source>
        <dbReference type="EMBL" id="CUV55159.1"/>
    </source>
</evidence>
<name>A0A0S4WUC2_RALSL</name>
<evidence type="ECO:0008006" key="3">
    <source>
        <dbReference type="Google" id="ProtNLM"/>
    </source>
</evidence>